<name>L0F508_DESDL</name>
<dbReference type="SUPFAM" id="SSF50475">
    <property type="entry name" value="FMN-binding split barrel"/>
    <property type="match status" value="1"/>
</dbReference>
<evidence type="ECO:0000313" key="1">
    <source>
        <dbReference type="EMBL" id="AGA68277.1"/>
    </source>
</evidence>
<keyword evidence="2" id="KW-1185">Reference proteome</keyword>
<dbReference type="Pfam" id="PF12900">
    <property type="entry name" value="Pyridox_ox_2"/>
    <property type="match status" value="1"/>
</dbReference>
<dbReference type="PANTHER" id="PTHR34071">
    <property type="entry name" value="5-NITROIMIDAZOLE ANTIBIOTICS RESISTANCE PROTEIN, NIMA-FAMILY-RELATED PROTEIN-RELATED"/>
    <property type="match status" value="1"/>
</dbReference>
<protein>
    <submittedName>
        <fullName evidence="1">Putative flavin-nucleotide-binding protein</fullName>
    </submittedName>
</protein>
<proteinExistence type="predicted"/>
<evidence type="ECO:0000313" key="2">
    <source>
        <dbReference type="Proteomes" id="UP000010797"/>
    </source>
</evidence>
<dbReference type="InterPro" id="IPR012349">
    <property type="entry name" value="Split_barrel_FMN-bd"/>
</dbReference>
<organism evidence="1 2">
    <name type="scientific">Desulfitobacterium dichloroeliminans (strain LMG P-21439 / DCA1)</name>
    <dbReference type="NCBI Taxonomy" id="871963"/>
    <lineage>
        <taxon>Bacteria</taxon>
        <taxon>Bacillati</taxon>
        <taxon>Bacillota</taxon>
        <taxon>Clostridia</taxon>
        <taxon>Eubacteriales</taxon>
        <taxon>Desulfitobacteriaceae</taxon>
        <taxon>Desulfitobacterium</taxon>
    </lineage>
</organism>
<sequence>MRRKDKEILDSEVLHSVINQATVCRIGLVKEDRPYVIPLSFGFDGSNIYFHSARSGEKVEILKVNNHVCLEFEQDISIIEGEKPCDWSARYLTVVVHGRAELVEEFVDKKYGLGQIAEHYQVSGEQYPFTAEEIRPVLVYKVTIEEIVGKISG</sequence>
<dbReference type="Proteomes" id="UP000010797">
    <property type="component" value="Chromosome"/>
</dbReference>
<dbReference type="STRING" id="871963.Desdi_0750"/>
<accession>L0F508</accession>
<dbReference type="EMBL" id="CP003344">
    <property type="protein sequence ID" value="AGA68277.1"/>
    <property type="molecule type" value="Genomic_DNA"/>
</dbReference>
<dbReference type="InterPro" id="IPR024747">
    <property type="entry name" value="Pyridox_Oxase-rel"/>
</dbReference>
<dbReference type="AlphaFoldDB" id="L0F508"/>
<dbReference type="Gene3D" id="2.30.110.10">
    <property type="entry name" value="Electron Transport, Fmn-binding Protein, Chain A"/>
    <property type="match status" value="1"/>
</dbReference>
<dbReference type="eggNOG" id="COG3467">
    <property type="taxonomic scope" value="Bacteria"/>
</dbReference>
<dbReference type="KEGG" id="ddl:Desdi_0750"/>
<dbReference type="OrthoDB" id="9794935at2"/>
<dbReference type="HOGENOM" id="CLU_067890_1_2_9"/>
<reference evidence="2" key="1">
    <citation type="submission" date="2012-02" db="EMBL/GenBank/DDBJ databases">
        <title>Complete sequence of Desulfitobacterium dichloroeliminans LMG P-21439.</title>
        <authorList>
            <person name="Lucas S."/>
            <person name="Han J."/>
            <person name="Lapidus A."/>
            <person name="Cheng J.-F."/>
            <person name="Goodwin L."/>
            <person name="Pitluck S."/>
            <person name="Peters L."/>
            <person name="Ovchinnikova G."/>
            <person name="Teshima H."/>
            <person name="Detter J.C."/>
            <person name="Han C."/>
            <person name="Tapia R."/>
            <person name="Land M."/>
            <person name="Hauser L."/>
            <person name="Kyrpides N."/>
            <person name="Ivanova N."/>
            <person name="Pagani I."/>
            <person name="Kruse T."/>
            <person name="de Vos W.M."/>
            <person name="Boon N."/>
            <person name="Smidt H."/>
            <person name="Woyke T."/>
        </authorList>
    </citation>
    <scope>NUCLEOTIDE SEQUENCE [LARGE SCALE GENOMIC DNA]</scope>
    <source>
        <strain evidence="2">LMG P-21439 / DCA1</strain>
    </source>
</reference>
<dbReference type="PANTHER" id="PTHR34071:SF2">
    <property type="entry name" value="FLAVIN-NUCLEOTIDE-BINDING PROTEIN"/>
    <property type="match status" value="1"/>
</dbReference>
<dbReference type="RefSeq" id="WP_015261278.1">
    <property type="nucleotide sequence ID" value="NC_019903.1"/>
</dbReference>
<gene>
    <name evidence="1" type="ordered locus">Desdi_0750</name>
</gene>